<comment type="cofactor">
    <cofactor evidence="2">
        <name>Mg(2+)</name>
        <dbReference type="ChEBI" id="CHEBI:18420"/>
    </cofactor>
</comment>
<dbReference type="InterPro" id="IPR015797">
    <property type="entry name" value="NUDIX_hydrolase-like_dom_sf"/>
</dbReference>
<dbReference type="InterPro" id="IPR020084">
    <property type="entry name" value="NUDIX_hydrolase_CS"/>
</dbReference>
<dbReference type="Pfam" id="PF00293">
    <property type="entry name" value="NUDIX"/>
    <property type="match status" value="1"/>
</dbReference>
<accession>A0AAU7CN12</accession>
<dbReference type="Gene3D" id="3.90.79.10">
    <property type="entry name" value="Nucleoside Triphosphate Pyrophosphohydrolase"/>
    <property type="match status" value="1"/>
</dbReference>
<dbReference type="InterPro" id="IPR000086">
    <property type="entry name" value="NUDIX_hydrolase_dom"/>
</dbReference>
<evidence type="ECO:0000256" key="5">
    <source>
        <dbReference type="ARBA" id="ARBA00022801"/>
    </source>
</evidence>
<dbReference type="SUPFAM" id="SSF55811">
    <property type="entry name" value="Nudix"/>
    <property type="match status" value="1"/>
</dbReference>
<dbReference type="PROSITE" id="PS51462">
    <property type="entry name" value="NUDIX"/>
    <property type="match status" value="1"/>
</dbReference>
<dbReference type="PROSITE" id="PS00893">
    <property type="entry name" value="NUDIX_BOX"/>
    <property type="match status" value="1"/>
</dbReference>
<reference evidence="9" key="1">
    <citation type="submission" date="2024-05" db="EMBL/GenBank/DDBJ databases">
        <title>Planctomycetes of the genus Singulisphaera possess chitinolytic capabilities.</title>
        <authorList>
            <person name="Ivanova A."/>
        </authorList>
    </citation>
    <scope>NUCLEOTIDE SEQUENCE</scope>
    <source>
        <strain evidence="9">Ch08T</strain>
    </source>
</reference>
<dbReference type="RefSeq" id="WP_406699696.1">
    <property type="nucleotide sequence ID" value="NZ_CP155447.1"/>
</dbReference>
<sequence>MSGPLPLPPARKLIYQGRKIDLALQEVQLADGSKAEREVVVHRGAVALIPMVDAEHVCLVKNDRYAVGMTLLEVPAGTIDLGESPDQTAPRELSEETGYRAGKITRIADWFVSPGVMTERMYLYLCEDLVPGPTQHQPDERLEPVVVAWSEALEMVRDGRIVDAKSMLAILFYTQLNQRGSASR</sequence>
<dbReference type="GO" id="GO:0016787">
    <property type="term" value="F:hydrolase activity"/>
    <property type="evidence" value="ECO:0007669"/>
    <property type="project" value="UniProtKB-KW"/>
</dbReference>
<evidence type="ECO:0000256" key="3">
    <source>
        <dbReference type="ARBA" id="ARBA00007275"/>
    </source>
</evidence>
<evidence type="ECO:0000256" key="2">
    <source>
        <dbReference type="ARBA" id="ARBA00001946"/>
    </source>
</evidence>
<feature type="domain" description="Nudix hydrolase" evidence="8">
    <location>
        <begin position="41"/>
        <end position="169"/>
    </location>
</feature>
<dbReference type="GO" id="GO:0006753">
    <property type="term" value="P:nucleoside phosphate metabolic process"/>
    <property type="evidence" value="ECO:0007669"/>
    <property type="project" value="TreeGrafter"/>
</dbReference>
<dbReference type="AlphaFoldDB" id="A0AAU7CN12"/>
<evidence type="ECO:0000259" key="8">
    <source>
        <dbReference type="PROSITE" id="PS51462"/>
    </source>
</evidence>
<comment type="similarity">
    <text evidence="3">Belongs to the Nudix hydrolase family. NudK subfamily.</text>
</comment>
<dbReference type="PANTHER" id="PTHR11839">
    <property type="entry name" value="UDP/ADP-SUGAR PYROPHOSPHATASE"/>
    <property type="match status" value="1"/>
</dbReference>
<evidence type="ECO:0000256" key="1">
    <source>
        <dbReference type="ARBA" id="ARBA00000847"/>
    </source>
</evidence>
<protein>
    <recommendedName>
        <fullName evidence="4">GDP-mannose pyrophosphatase</fullName>
    </recommendedName>
    <alternativeName>
        <fullName evidence="6">GDP-mannose hydrolase</fullName>
    </alternativeName>
    <alternativeName>
        <fullName evidence="7">GDPMK</fullName>
    </alternativeName>
</protein>
<evidence type="ECO:0000256" key="7">
    <source>
        <dbReference type="ARBA" id="ARBA00032272"/>
    </source>
</evidence>
<keyword evidence="5 9" id="KW-0378">Hydrolase</keyword>
<evidence type="ECO:0000256" key="4">
    <source>
        <dbReference type="ARBA" id="ARBA00016377"/>
    </source>
</evidence>
<dbReference type="EMBL" id="CP155447">
    <property type="protein sequence ID" value="XBH06848.1"/>
    <property type="molecule type" value="Genomic_DNA"/>
</dbReference>
<evidence type="ECO:0000256" key="6">
    <source>
        <dbReference type="ARBA" id="ARBA00032162"/>
    </source>
</evidence>
<proteinExistence type="inferred from homology"/>
<name>A0AAU7CN12_9BACT</name>
<comment type="catalytic activity">
    <reaction evidence="1">
        <text>GDP-alpha-D-mannose + H2O = alpha-D-mannose 1-phosphate + GMP + 2 H(+)</text>
        <dbReference type="Rhea" id="RHEA:27978"/>
        <dbReference type="ChEBI" id="CHEBI:15377"/>
        <dbReference type="ChEBI" id="CHEBI:15378"/>
        <dbReference type="ChEBI" id="CHEBI:57527"/>
        <dbReference type="ChEBI" id="CHEBI:58115"/>
        <dbReference type="ChEBI" id="CHEBI:58409"/>
    </reaction>
</comment>
<organism evidence="9">
    <name type="scientific">Singulisphaera sp. Ch08</name>
    <dbReference type="NCBI Taxonomy" id="3120278"/>
    <lineage>
        <taxon>Bacteria</taxon>
        <taxon>Pseudomonadati</taxon>
        <taxon>Planctomycetota</taxon>
        <taxon>Planctomycetia</taxon>
        <taxon>Isosphaerales</taxon>
        <taxon>Isosphaeraceae</taxon>
        <taxon>Singulisphaera</taxon>
    </lineage>
</organism>
<gene>
    <name evidence="9" type="ORF">V5E97_12635</name>
</gene>
<dbReference type="PANTHER" id="PTHR11839:SF18">
    <property type="entry name" value="NUDIX HYDROLASE DOMAIN-CONTAINING PROTEIN"/>
    <property type="match status" value="1"/>
</dbReference>
<evidence type="ECO:0000313" key="9">
    <source>
        <dbReference type="EMBL" id="XBH06848.1"/>
    </source>
</evidence>
<dbReference type="CDD" id="cd03424">
    <property type="entry name" value="NUDIX_ADPRase_Nudt5_UGPPase_Nudt14"/>
    <property type="match status" value="1"/>
</dbReference>
<dbReference type="GO" id="GO:0019693">
    <property type="term" value="P:ribose phosphate metabolic process"/>
    <property type="evidence" value="ECO:0007669"/>
    <property type="project" value="TreeGrafter"/>
</dbReference>